<dbReference type="EMBL" id="CM040981">
    <property type="protein sequence ID" value="MCJ8734215.1"/>
    <property type="molecule type" value="Genomic_DNA"/>
</dbReference>
<evidence type="ECO:0000313" key="2">
    <source>
        <dbReference type="Proteomes" id="UP000830395"/>
    </source>
</evidence>
<sequence length="72" mass="8522">MYSCLHLISIFNILLDFICMLKFHIFHIVLMTVCNKNVTCNNFYYSSALRSVQFICNVYFGHMRKLRKAGHV</sequence>
<proteinExistence type="predicted"/>
<name>A0ACC5YEJ9_9TELE</name>
<comment type="caution">
    <text evidence="1">The sequence shown here is derived from an EMBL/GenBank/DDBJ whole genome shotgun (WGS) entry which is preliminary data.</text>
</comment>
<gene>
    <name evidence="1" type="ORF">PDJAM_G00232810</name>
</gene>
<accession>A0ACC5YEJ9</accession>
<keyword evidence="2" id="KW-1185">Reference proteome</keyword>
<dbReference type="Proteomes" id="UP000830395">
    <property type="component" value="Chromosome 7"/>
</dbReference>
<protein>
    <submittedName>
        <fullName evidence="1">Uncharacterized protein</fullName>
    </submittedName>
</protein>
<reference evidence="1" key="1">
    <citation type="submission" date="2020-02" db="EMBL/GenBank/DDBJ databases">
        <title>Genome sequencing of the panga catfish, Pangasius djambal.</title>
        <authorList>
            <person name="Wen M."/>
            <person name="Zahm M."/>
            <person name="Roques C."/>
            <person name="Cabau C."/>
            <person name="Klopp C."/>
            <person name="Donnadieu C."/>
            <person name="Jouanno E."/>
            <person name="Avarre J.-C."/>
            <person name="Campet M."/>
            <person name="Ha T."/>
            <person name="Dugue R."/>
            <person name="Lampietro C."/>
            <person name="Louis A."/>
            <person name="Herpin A."/>
            <person name="Echchiki A."/>
            <person name="Berthelot C."/>
            <person name="Parey E."/>
            <person name="Roest-Crollius H."/>
            <person name="Braasch I."/>
            <person name="Postlethwait J.H."/>
            <person name="Bobe J."/>
            <person name="Montfort J."/>
            <person name="Bouchez O."/>
            <person name="Begum T."/>
            <person name="Schartl M."/>
            <person name="Gustiano R."/>
            <person name="Guiguen Y."/>
        </authorList>
    </citation>
    <scope>NUCLEOTIDE SEQUENCE</scope>
    <source>
        <strain evidence="1">Pdj_M5554</strain>
    </source>
</reference>
<organism evidence="1 2">
    <name type="scientific">Pangasius djambal</name>
    <dbReference type="NCBI Taxonomy" id="1691987"/>
    <lineage>
        <taxon>Eukaryota</taxon>
        <taxon>Metazoa</taxon>
        <taxon>Chordata</taxon>
        <taxon>Craniata</taxon>
        <taxon>Vertebrata</taxon>
        <taxon>Euteleostomi</taxon>
        <taxon>Actinopterygii</taxon>
        <taxon>Neopterygii</taxon>
        <taxon>Teleostei</taxon>
        <taxon>Ostariophysi</taxon>
        <taxon>Siluriformes</taxon>
        <taxon>Pangasiidae</taxon>
        <taxon>Pangasius</taxon>
    </lineage>
</organism>
<evidence type="ECO:0000313" key="1">
    <source>
        <dbReference type="EMBL" id="MCJ8734215.1"/>
    </source>
</evidence>